<dbReference type="SUPFAM" id="SSF55920">
    <property type="entry name" value="Creatinase/aminopeptidase"/>
    <property type="match status" value="1"/>
</dbReference>
<name>A0A3M7J938_HORWE</name>
<organism evidence="3 4">
    <name type="scientific">Hortaea werneckii</name>
    <name type="common">Black yeast</name>
    <name type="synonym">Cladosporium werneckii</name>
    <dbReference type="NCBI Taxonomy" id="91943"/>
    <lineage>
        <taxon>Eukaryota</taxon>
        <taxon>Fungi</taxon>
        <taxon>Dikarya</taxon>
        <taxon>Ascomycota</taxon>
        <taxon>Pezizomycotina</taxon>
        <taxon>Dothideomycetes</taxon>
        <taxon>Dothideomycetidae</taxon>
        <taxon>Mycosphaerellales</taxon>
        <taxon>Teratosphaeriaceae</taxon>
        <taxon>Hortaea</taxon>
    </lineage>
</organism>
<accession>A0A3M7J938</accession>
<keyword evidence="1" id="KW-1133">Transmembrane helix</keyword>
<dbReference type="Proteomes" id="UP000281677">
    <property type="component" value="Unassembled WGS sequence"/>
</dbReference>
<comment type="caution">
    <text evidence="3">The sequence shown here is derived from an EMBL/GenBank/DDBJ whole genome shotgun (WGS) entry which is preliminary data.</text>
</comment>
<keyword evidence="1" id="KW-0812">Transmembrane</keyword>
<feature type="domain" description="Peptidase M24" evidence="2">
    <location>
        <begin position="395"/>
        <end position="497"/>
    </location>
</feature>
<proteinExistence type="predicted"/>
<dbReference type="PANTHER" id="PTHR46112">
    <property type="entry name" value="AMINOPEPTIDASE"/>
    <property type="match status" value="1"/>
</dbReference>
<dbReference type="InterPro" id="IPR050659">
    <property type="entry name" value="Peptidase_M24B"/>
</dbReference>
<protein>
    <recommendedName>
        <fullName evidence="2">Peptidase M24 domain-containing protein</fullName>
    </recommendedName>
</protein>
<dbReference type="InterPro" id="IPR000994">
    <property type="entry name" value="Pept_M24"/>
</dbReference>
<sequence>MSAPNSKTEADSTSNMKGAIHLGDASAKQEAGAVGHRGRYQRMLILAAAALCWIVWANGLSAVHIDSHEKWLSDIQSCSIGNLKSDLYFLDSAEPIRTSEFVARRDNLARALHATSVPAFVMEPGYTSQYYANLSQFDWEPWEPEERPMLIIVQPQLSDSGEIVARTSILAPAFEVGRVRMLGIPGFTERDQVIGWEEHWDPYETLRKSGLFTEDGDVLLMMDEEIRDYIVRGLDRSGFETVELGGEVEAVRQVKSPQEVELLRAVNTGTVEASIDHAHLGLEPGVTEDEVTRVLDSTMSAIGFAPFFDIVLFEEDGALPHGGFVTGSKVLNEDTMVVIDVGAHYLGYSSDICRSFFIPPRDNKNFWSFIPQWLLSSKTAASTDSVAASSDPLHAEKLKVWHTVLEAQTASAKQFKPNATAASVDIAAGRVITDAGYGEYFTHRVGHGIGIKAHESPYLNKANVGTRLRAGMTFTAEPGIYVLNKFGVRHEDIFLVKDSGEAEVLTGKRPISPWEP</sequence>
<feature type="transmembrane region" description="Helical" evidence="1">
    <location>
        <begin position="44"/>
        <end position="65"/>
    </location>
</feature>
<dbReference type="PANTHER" id="PTHR46112:SF2">
    <property type="entry name" value="XAA-PRO AMINOPEPTIDASE P-RELATED"/>
    <property type="match status" value="1"/>
</dbReference>
<dbReference type="InterPro" id="IPR029149">
    <property type="entry name" value="Creatin/AminoP/Spt16_N"/>
</dbReference>
<evidence type="ECO:0000259" key="2">
    <source>
        <dbReference type="Pfam" id="PF00557"/>
    </source>
</evidence>
<dbReference type="InterPro" id="IPR036005">
    <property type="entry name" value="Creatinase/aminopeptidase-like"/>
</dbReference>
<dbReference type="EMBL" id="QWIT01000031">
    <property type="protein sequence ID" value="RMZ34046.1"/>
    <property type="molecule type" value="Genomic_DNA"/>
</dbReference>
<gene>
    <name evidence="3" type="ORF">D0859_01837</name>
</gene>
<dbReference type="Gene3D" id="3.40.350.10">
    <property type="entry name" value="Creatinase/prolidase N-terminal domain"/>
    <property type="match status" value="1"/>
</dbReference>
<evidence type="ECO:0000313" key="4">
    <source>
        <dbReference type="Proteomes" id="UP000281677"/>
    </source>
</evidence>
<evidence type="ECO:0000256" key="1">
    <source>
        <dbReference type="SAM" id="Phobius"/>
    </source>
</evidence>
<evidence type="ECO:0000313" key="3">
    <source>
        <dbReference type="EMBL" id="RMZ34046.1"/>
    </source>
</evidence>
<reference evidence="3 4" key="1">
    <citation type="journal article" date="2018" name="BMC Genomics">
        <title>Genomic evidence for intraspecific hybridization in a clonal and extremely halotolerant yeast.</title>
        <authorList>
            <person name="Gostincar C."/>
            <person name="Stajich J.E."/>
            <person name="Zupancic J."/>
            <person name="Zalar P."/>
            <person name="Gunde-Cimerman N."/>
        </authorList>
    </citation>
    <scope>NUCLEOTIDE SEQUENCE [LARGE SCALE GENOMIC DNA]</scope>
    <source>
        <strain evidence="3 4">EXF-120</strain>
    </source>
</reference>
<keyword evidence="1" id="KW-0472">Membrane</keyword>
<dbReference type="Gene3D" id="3.90.230.10">
    <property type="entry name" value="Creatinase/methionine aminopeptidase superfamily"/>
    <property type="match status" value="1"/>
</dbReference>
<dbReference type="AlphaFoldDB" id="A0A3M7J938"/>
<feature type="domain" description="Peptidase M24" evidence="2">
    <location>
        <begin position="275"/>
        <end position="359"/>
    </location>
</feature>
<dbReference type="Pfam" id="PF00557">
    <property type="entry name" value="Peptidase_M24"/>
    <property type="match status" value="2"/>
</dbReference>
<dbReference type="VEuPathDB" id="FungiDB:BTJ68_08117"/>
<dbReference type="OrthoDB" id="9995434at2759"/>